<keyword evidence="1" id="KW-0378">Hydrolase</keyword>
<comment type="caution">
    <text evidence="3">The sequence shown here is derived from an EMBL/GenBank/DDBJ whole genome shotgun (WGS) entry which is preliminary data.</text>
</comment>
<evidence type="ECO:0000313" key="4">
    <source>
        <dbReference type="Proteomes" id="UP000284779"/>
    </source>
</evidence>
<evidence type="ECO:0000256" key="1">
    <source>
        <dbReference type="ARBA" id="ARBA00022801"/>
    </source>
</evidence>
<evidence type="ECO:0000259" key="2">
    <source>
        <dbReference type="Pfam" id="PF03629"/>
    </source>
</evidence>
<dbReference type="GO" id="GO:0005975">
    <property type="term" value="P:carbohydrate metabolic process"/>
    <property type="evidence" value="ECO:0007669"/>
    <property type="project" value="TreeGrafter"/>
</dbReference>
<dbReference type="InterPro" id="IPR005181">
    <property type="entry name" value="SASA"/>
</dbReference>
<feature type="domain" description="Sialate O-acetylesterase" evidence="2">
    <location>
        <begin position="277"/>
        <end position="375"/>
    </location>
</feature>
<evidence type="ECO:0000313" key="3">
    <source>
        <dbReference type="EMBL" id="RHA20828.1"/>
    </source>
</evidence>
<dbReference type="Gene3D" id="3.40.50.1110">
    <property type="entry name" value="SGNH hydrolase"/>
    <property type="match status" value="1"/>
</dbReference>
<name>A0A413RDH2_9FIRM</name>
<dbReference type="RefSeq" id="WP_117969313.1">
    <property type="nucleotide sequence ID" value="NZ_QSFD01000001.1"/>
</dbReference>
<gene>
    <name evidence="3" type="ORF">DW944_01275</name>
</gene>
<dbReference type="PANTHER" id="PTHR22901">
    <property type="entry name" value="SIALATE O-ACETYLESTERASE"/>
    <property type="match status" value="1"/>
</dbReference>
<dbReference type="AlphaFoldDB" id="A0A413RDH2"/>
<reference evidence="3 4" key="1">
    <citation type="submission" date="2018-08" db="EMBL/GenBank/DDBJ databases">
        <title>A genome reference for cultivated species of the human gut microbiota.</title>
        <authorList>
            <person name="Zou Y."/>
            <person name="Xue W."/>
            <person name="Luo G."/>
        </authorList>
    </citation>
    <scope>NUCLEOTIDE SEQUENCE [LARGE SCALE GENOMIC DNA]</scope>
    <source>
        <strain evidence="3 4">AM44-11BH</strain>
    </source>
</reference>
<accession>A0A413RDH2</accession>
<dbReference type="PANTHER" id="PTHR22901:SF0">
    <property type="entry name" value="SIALATE O-ACETYLESTERASE"/>
    <property type="match status" value="1"/>
</dbReference>
<dbReference type="Pfam" id="PF03629">
    <property type="entry name" value="SASA"/>
    <property type="match status" value="1"/>
</dbReference>
<proteinExistence type="predicted"/>
<dbReference type="SUPFAM" id="SSF52266">
    <property type="entry name" value="SGNH hydrolase"/>
    <property type="match status" value="1"/>
</dbReference>
<sequence length="494" mass="57553">MISVAEIFGNGMIFQRNKKIKIWGKTSDQKEVTVKFKEKEYVAHRNGQEWKVEIDECEAGGPYEMEIQCGDENIKFQDILIGEVWLAGGQSNMELELKDSDNGIEEANNADYEEIRFYNVPKVAFIEEGEEPKGNWEKAKGEITGTMSAVGYYFAKELYEKLGVPIGIIDCYWGGSSALTWIGEEISEEDEQVYASCQEFMKVINSKTDEQFDKEMKEYNDEWTAWDGRVQKLRKENPDIQWEKINEKAGLCPWPQPMGRKSPYRPFGLHETMIMKVAPYTIKGFIYYQGEEDWSRSAFYHKMNTMVIRQWRQDFEDESLAFYITQLPMYMAKGDVDDKNWCVLRDEQMKTEKENDNVGLAVLIDCGEFDNIHPTDKKTPGYRLACQALEKTYGVIEKFDNMYIDKFKTLRNRIRINFKNTYGKINIKGDQILGFEVSETGRAYYKADAILDGDSIILQCDKIDYIRCVRYAWTNYGTVNVYNKEWLPLAPFNE</sequence>
<protein>
    <submittedName>
        <fullName evidence="3">Sialate O-acetylesterase</fullName>
    </submittedName>
</protein>
<dbReference type="GO" id="GO:0001681">
    <property type="term" value="F:sialate O-acetylesterase activity"/>
    <property type="evidence" value="ECO:0007669"/>
    <property type="project" value="InterPro"/>
</dbReference>
<dbReference type="Proteomes" id="UP000284779">
    <property type="component" value="Unassembled WGS sequence"/>
</dbReference>
<dbReference type="EMBL" id="QSFD01000001">
    <property type="protein sequence ID" value="RHA20828.1"/>
    <property type="molecule type" value="Genomic_DNA"/>
</dbReference>
<dbReference type="InterPro" id="IPR036514">
    <property type="entry name" value="SGNH_hydro_sf"/>
</dbReference>
<organism evidence="3 4">
    <name type="scientific">Eubacterium ventriosum</name>
    <dbReference type="NCBI Taxonomy" id="39496"/>
    <lineage>
        <taxon>Bacteria</taxon>
        <taxon>Bacillati</taxon>
        <taxon>Bacillota</taxon>
        <taxon>Clostridia</taxon>
        <taxon>Eubacteriales</taxon>
        <taxon>Eubacteriaceae</taxon>
        <taxon>Eubacterium</taxon>
    </lineage>
</organism>
<dbReference type="InterPro" id="IPR039329">
    <property type="entry name" value="SIAE"/>
</dbReference>
<keyword evidence="4" id="KW-1185">Reference proteome</keyword>